<keyword evidence="4" id="KW-0378">Hydrolase</keyword>
<evidence type="ECO:0000256" key="4">
    <source>
        <dbReference type="ARBA" id="ARBA00022801"/>
    </source>
</evidence>
<dbReference type="Gene3D" id="3.60.15.10">
    <property type="entry name" value="Ribonuclease Z/Hydroxyacylglutathione hydrolase-like"/>
    <property type="match status" value="1"/>
</dbReference>
<feature type="compositionally biased region" description="Basic and acidic residues" evidence="6">
    <location>
        <begin position="1"/>
        <end position="18"/>
    </location>
</feature>
<dbReference type="InterPro" id="IPR036866">
    <property type="entry name" value="RibonucZ/Hydroxyglut_hydro"/>
</dbReference>
<evidence type="ECO:0000256" key="6">
    <source>
        <dbReference type="SAM" id="MobiDB-lite"/>
    </source>
</evidence>
<dbReference type="CDD" id="cd07729">
    <property type="entry name" value="AHL_lactonase_MBL-fold"/>
    <property type="match status" value="1"/>
</dbReference>
<comment type="similarity">
    <text evidence="2">Belongs to the metallo-beta-lactamase superfamily.</text>
</comment>
<evidence type="ECO:0000256" key="5">
    <source>
        <dbReference type="ARBA" id="ARBA00022833"/>
    </source>
</evidence>
<dbReference type="Pfam" id="PF00753">
    <property type="entry name" value="Lactamase_B"/>
    <property type="match status" value="1"/>
</dbReference>
<comment type="cofactor">
    <cofactor evidence="1">
        <name>Zn(2+)</name>
        <dbReference type="ChEBI" id="CHEBI:29105"/>
    </cofactor>
</comment>
<dbReference type="GO" id="GO:0016787">
    <property type="term" value="F:hydrolase activity"/>
    <property type="evidence" value="ECO:0007669"/>
    <property type="project" value="UniProtKB-KW"/>
</dbReference>
<dbReference type="SUPFAM" id="SSF56281">
    <property type="entry name" value="Metallo-hydrolase/oxidoreductase"/>
    <property type="match status" value="1"/>
</dbReference>
<dbReference type="RefSeq" id="WP_227531003.1">
    <property type="nucleotide sequence ID" value="NZ_JAGTTM010000004.1"/>
</dbReference>
<dbReference type="EMBL" id="JAGTTM010000004">
    <property type="protein sequence ID" value="MCC2030048.1"/>
    <property type="molecule type" value="Genomic_DNA"/>
</dbReference>
<evidence type="ECO:0000256" key="3">
    <source>
        <dbReference type="ARBA" id="ARBA00022723"/>
    </source>
</evidence>
<evidence type="ECO:0000256" key="1">
    <source>
        <dbReference type="ARBA" id="ARBA00001947"/>
    </source>
</evidence>
<gene>
    <name evidence="8" type="ORF">KEC56_11080</name>
</gene>
<dbReference type="SMART" id="SM00849">
    <property type="entry name" value="Lactamase_B"/>
    <property type="match status" value="1"/>
</dbReference>
<accession>A0A9X1LQP5</accession>
<feature type="region of interest" description="Disordered" evidence="6">
    <location>
        <begin position="1"/>
        <end position="28"/>
    </location>
</feature>
<sequence length="292" mass="31708">MHSVDEDSRSFMEQERTKSGASDWPATSDSADGLTVVQVKYGDRVTRKSVVFHGFAESGEADADQLMDYSFWVALTADKVILIDTGYDIAAQDWLGEVSRTPTPEGLRLLGIDPADVNLVIATHFHYDHVGYIDHFPAATIVASRTEYEYWVAKYAENGLVGEFATPRDVTAIMRAGDEGRLRLVDGVTEVFSGITVYPVGGHCPGQLLTYVESLSGPLILASDAIHLSEQLERGWPFFAHTDLDEMVAAIAFAKELSARTGAPIIPGHDPRVRTHYPAVDGPANAIATALG</sequence>
<dbReference type="PANTHER" id="PTHR42978:SF2">
    <property type="entry name" value="102 KBASES UNSTABLE REGION: FROM 1 TO 119443"/>
    <property type="match status" value="1"/>
</dbReference>
<dbReference type="Proteomes" id="UP001139289">
    <property type="component" value="Unassembled WGS sequence"/>
</dbReference>
<dbReference type="InterPro" id="IPR051013">
    <property type="entry name" value="MBL_superfamily_lactonases"/>
</dbReference>
<reference evidence="8" key="1">
    <citation type="submission" date="2021-04" db="EMBL/GenBank/DDBJ databases">
        <title>Microbacterium tenobrionis sp. nov. and Microbacterium allomyrinae sp. nov., isolated from larvae of Tenobrio molitor and Allomyrina dichotoma, respectively.</title>
        <authorList>
            <person name="Lee S.D."/>
        </authorList>
    </citation>
    <scope>NUCLEOTIDE SEQUENCE</scope>
    <source>
        <strain evidence="8">YMB-B2</strain>
    </source>
</reference>
<name>A0A9X1LQP5_9MICO</name>
<organism evidence="8 9">
    <name type="scientific">Microbacterium tenebrionis</name>
    <dbReference type="NCBI Taxonomy" id="2830665"/>
    <lineage>
        <taxon>Bacteria</taxon>
        <taxon>Bacillati</taxon>
        <taxon>Actinomycetota</taxon>
        <taxon>Actinomycetes</taxon>
        <taxon>Micrococcales</taxon>
        <taxon>Microbacteriaceae</taxon>
        <taxon>Microbacterium</taxon>
    </lineage>
</organism>
<dbReference type="InterPro" id="IPR001279">
    <property type="entry name" value="Metallo-B-lactamas"/>
</dbReference>
<protein>
    <submittedName>
        <fullName evidence="8">N-acyl homoserine lactonase family protein</fullName>
    </submittedName>
</protein>
<evidence type="ECO:0000313" key="8">
    <source>
        <dbReference type="EMBL" id="MCC2030048.1"/>
    </source>
</evidence>
<keyword evidence="9" id="KW-1185">Reference proteome</keyword>
<proteinExistence type="inferred from homology"/>
<keyword evidence="5" id="KW-0862">Zinc</keyword>
<feature type="domain" description="Metallo-beta-lactamase" evidence="7">
    <location>
        <begin position="68"/>
        <end position="269"/>
    </location>
</feature>
<evidence type="ECO:0000259" key="7">
    <source>
        <dbReference type="SMART" id="SM00849"/>
    </source>
</evidence>
<dbReference type="AlphaFoldDB" id="A0A9X1LQP5"/>
<comment type="caution">
    <text evidence="8">The sequence shown here is derived from an EMBL/GenBank/DDBJ whole genome shotgun (WGS) entry which is preliminary data.</text>
</comment>
<dbReference type="PANTHER" id="PTHR42978">
    <property type="entry name" value="QUORUM-QUENCHING LACTONASE YTNP-RELATED-RELATED"/>
    <property type="match status" value="1"/>
</dbReference>
<evidence type="ECO:0000313" key="9">
    <source>
        <dbReference type="Proteomes" id="UP001139289"/>
    </source>
</evidence>
<dbReference type="GO" id="GO:0046872">
    <property type="term" value="F:metal ion binding"/>
    <property type="evidence" value="ECO:0007669"/>
    <property type="project" value="UniProtKB-KW"/>
</dbReference>
<keyword evidence="3" id="KW-0479">Metal-binding</keyword>
<evidence type="ECO:0000256" key="2">
    <source>
        <dbReference type="ARBA" id="ARBA00007749"/>
    </source>
</evidence>